<sequence>MKTIVALLFSLVLMACQSTQVEPDTSILVKLPVNPVIKVQPRLVSGINYQQAVWVDLAFEFDNAQSAKITEVKFVDSSHPNSSQLTENSIKAFTKWKYSPKNIKPYVGQRLLVRVHSTKSNKQPDFRCNAQGCKKVKKP</sequence>
<dbReference type="AlphaFoldDB" id="A0A2S0VPJ9"/>
<dbReference type="PROSITE" id="PS51257">
    <property type="entry name" value="PROKAR_LIPOPROTEIN"/>
    <property type="match status" value="1"/>
</dbReference>
<evidence type="ECO:0000313" key="3">
    <source>
        <dbReference type="Proteomes" id="UP000244441"/>
    </source>
</evidence>
<evidence type="ECO:0000256" key="1">
    <source>
        <dbReference type="SAM" id="SignalP"/>
    </source>
</evidence>
<protein>
    <submittedName>
        <fullName evidence="2">Uncharacterized protein</fullName>
    </submittedName>
</protein>
<dbReference type="Proteomes" id="UP000244441">
    <property type="component" value="Chromosome"/>
</dbReference>
<keyword evidence="1" id="KW-0732">Signal</keyword>
<keyword evidence="3" id="KW-1185">Reference proteome</keyword>
<gene>
    <name evidence="2" type="ORF">C2869_06505</name>
</gene>
<dbReference type="KEGG" id="cate:C2869_06505"/>
<dbReference type="EMBL" id="CP026604">
    <property type="protein sequence ID" value="AWB66112.1"/>
    <property type="molecule type" value="Genomic_DNA"/>
</dbReference>
<feature type="signal peptide" evidence="1">
    <location>
        <begin position="1"/>
        <end position="21"/>
    </location>
</feature>
<reference evidence="2 3" key="1">
    <citation type="submission" date="2018-01" db="EMBL/GenBank/DDBJ databases">
        <title>Genome sequence of a Cantenovulum-like bacteria.</title>
        <authorList>
            <person name="Tan W.R."/>
            <person name="Lau N.-S."/>
            <person name="Go F."/>
            <person name="Amirul A.-A.A."/>
        </authorList>
    </citation>
    <scope>NUCLEOTIDE SEQUENCE [LARGE SCALE GENOMIC DNA]</scope>
    <source>
        <strain evidence="2 3">CCB-QB4</strain>
    </source>
</reference>
<dbReference type="RefSeq" id="WP_108602183.1">
    <property type="nucleotide sequence ID" value="NZ_CP026604.1"/>
</dbReference>
<proteinExistence type="predicted"/>
<evidence type="ECO:0000313" key="2">
    <source>
        <dbReference type="EMBL" id="AWB66112.1"/>
    </source>
</evidence>
<feature type="chain" id="PRO_5015670101" evidence="1">
    <location>
        <begin position="22"/>
        <end position="139"/>
    </location>
</feature>
<name>A0A2S0VPJ9_9ALTE</name>
<accession>A0A2S0VPJ9</accession>
<organism evidence="2 3">
    <name type="scientific">Saccharobesus litoralis</name>
    <dbReference type="NCBI Taxonomy" id="2172099"/>
    <lineage>
        <taxon>Bacteria</taxon>
        <taxon>Pseudomonadati</taxon>
        <taxon>Pseudomonadota</taxon>
        <taxon>Gammaproteobacteria</taxon>
        <taxon>Alteromonadales</taxon>
        <taxon>Alteromonadaceae</taxon>
        <taxon>Saccharobesus</taxon>
    </lineage>
</organism>